<dbReference type="Gene3D" id="3.10.450.50">
    <property type="match status" value="1"/>
</dbReference>
<keyword evidence="3" id="KW-1185">Reference proteome</keyword>
<feature type="region of interest" description="Disordered" evidence="1">
    <location>
        <begin position="1"/>
        <end position="20"/>
    </location>
</feature>
<gene>
    <name evidence="2" type="ORF">GCM10018980_76140</name>
</gene>
<feature type="compositionally biased region" description="Basic residues" evidence="1">
    <location>
        <begin position="124"/>
        <end position="140"/>
    </location>
</feature>
<feature type="region of interest" description="Disordered" evidence="1">
    <location>
        <begin position="79"/>
        <end position="140"/>
    </location>
</feature>
<dbReference type="Proteomes" id="UP000619355">
    <property type="component" value="Unassembled WGS sequence"/>
</dbReference>
<proteinExistence type="predicted"/>
<dbReference type="AlphaFoldDB" id="A0A919F3T7"/>
<evidence type="ECO:0008006" key="4">
    <source>
        <dbReference type="Google" id="ProtNLM"/>
    </source>
</evidence>
<sequence length="301" mass="32101">MALGGDGPDLVPGAPYRTRQERASVKVRVQLSRTAVANGRFARLSNDIRLPACAGEGLQEDGRHRPWTSSADRMTEAALRHGGGEGGQSTADGAALADPKRRWPHDGPGTKTPGREQPHMDQKRKMHMNRKSPAHRRPGRRAAVAAGLVLAVGLGVSTQVSAQASVHAPAQSSAAAPQSVSGTSGQVVTRVADFYGAYIDAIGDYTDPDATLETVLRKHYLTPDFAKRLAAWEKKHGADGVLRAQNVPQKWTVTDNGAVGNGHEVVVTLTFGSGGTTQKIKLFVLVERYNHIVDIGTTSNR</sequence>
<dbReference type="EMBL" id="BNBF01000047">
    <property type="protein sequence ID" value="GHG77657.1"/>
    <property type="molecule type" value="Genomic_DNA"/>
</dbReference>
<name>A0A919F3T7_9ACTN</name>
<protein>
    <recommendedName>
        <fullName evidence="4">DUF3828 domain-containing protein</fullName>
    </recommendedName>
</protein>
<comment type="caution">
    <text evidence="2">The sequence shown here is derived from an EMBL/GenBank/DDBJ whole genome shotgun (WGS) entry which is preliminary data.</text>
</comment>
<reference evidence="3" key="1">
    <citation type="journal article" date="2019" name="Int. J. Syst. Evol. Microbiol.">
        <title>The Global Catalogue of Microorganisms (GCM) 10K type strain sequencing project: providing services to taxonomists for standard genome sequencing and annotation.</title>
        <authorList>
            <consortium name="The Broad Institute Genomics Platform"/>
            <consortium name="The Broad Institute Genome Sequencing Center for Infectious Disease"/>
            <person name="Wu L."/>
            <person name="Ma J."/>
        </authorList>
    </citation>
    <scope>NUCLEOTIDE SEQUENCE [LARGE SCALE GENOMIC DNA]</scope>
    <source>
        <strain evidence="3">JCM 4253</strain>
    </source>
</reference>
<accession>A0A919F3T7</accession>
<evidence type="ECO:0000256" key="1">
    <source>
        <dbReference type="SAM" id="MobiDB-lite"/>
    </source>
</evidence>
<feature type="compositionally biased region" description="Basic and acidic residues" evidence="1">
    <location>
        <begin position="113"/>
        <end position="123"/>
    </location>
</feature>
<evidence type="ECO:0000313" key="3">
    <source>
        <dbReference type="Proteomes" id="UP000619355"/>
    </source>
</evidence>
<organism evidence="2 3">
    <name type="scientific">Streptomyces capoamus</name>
    <dbReference type="NCBI Taxonomy" id="68183"/>
    <lineage>
        <taxon>Bacteria</taxon>
        <taxon>Bacillati</taxon>
        <taxon>Actinomycetota</taxon>
        <taxon>Actinomycetes</taxon>
        <taxon>Kitasatosporales</taxon>
        <taxon>Streptomycetaceae</taxon>
        <taxon>Streptomyces</taxon>
    </lineage>
</organism>
<evidence type="ECO:0000313" key="2">
    <source>
        <dbReference type="EMBL" id="GHG77657.1"/>
    </source>
</evidence>